<evidence type="ECO:0000313" key="3">
    <source>
        <dbReference type="Proteomes" id="UP000243876"/>
    </source>
</evidence>
<dbReference type="EMBL" id="CENE01000002">
    <property type="protein sequence ID" value="CEQ39099.1"/>
    <property type="molecule type" value="Genomic_DNA"/>
</dbReference>
<dbReference type="Pfam" id="PF04707">
    <property type="entry name" value="PRELI"/>
    <property type="match status" value="1"/>
</dbReference>
<evidence type="ECO:0000313" key="2">
    <source>
        <dbReference type="EMBL" id="CEQ39099.1"/>
    </source>
</evidence>
<protein>
    <submittedName>
        <fullName evidence="2">SPOSA6832_00611-mRNA-1:cds</fullName>
    </submittedName>
</protein>
<dbReference type="AlphaFoldDB" id="A0A0D6EGJ4"/>
<proteinExistence type="predicted"/>
<dbReference type="PROSITE" id="PS50904">
    <property type="entry name" value="PRELI_MSF1"/>
    <property type="match status" value="1"/>
</dbReference>
<feature type="non-terminal residue" evidence="2">
    <location>
        <position position="1"/>
    </location>
</feature>
<dbReference type="GO" id="GO:0005758">
    <property type="term" value="C:mitochondrial intermembrane space"/>
    <property type="evidence" value="ECO:0007669"/>
    <property type="project" value="InterPro"/>
</dbReference>
<dbReference type="InterPro" id="IPR037365">
    <property type="entry name" value="Slowmo/Ups"/>
</dbReference>
<sequence>MVQHSETSYRYEYSPFGDHDLNLTLDPCYPGSFALSVPLPYVVLAHNQRYPSPYGKHILSSDVISRTFIPETNVLRTTRLMHKRGKMPKWAPSFISSIGTSWVLEESEVQLDLLAEGDAGKRELRTRSRNLDHRNILEVFEWQVFTQPGGDALATDSVTLTRITSEVDFWLLRDRIEKFALGRLPKSVDKVRSPASPFPCPSRAEVTVCPPVAFNLHLSSQARLGLNLIATLLLQPSTSPRLLASGPLDPYEFSRVPSPFSLAVRAKLDEARQAWLADEENRRLRDGDVDEPGRLWRERWTAAFARRKTAFKERVCALTGLLCEEGQRP</sequence>
<accession>A0A0D6EGJ4</accession>
<dbReference type="PANTHER" id="PTHR11158">
    <property type="entry name" value="MSF1/PX19 RELATED"/>
    <property type="match status" value="1"/>
</dbReference>
<dbReference type="Proteomes" id="UP000243876">
    <property type="component" value="Unassembled WGS sequence"/>
</dbReference>
<organism evidence="2 3">
    <name type="scientific">Sporidiobolus salmonicolor</name>
    <name type="common">Yeast-like fungus</name>
    <name type="synonym">Sporobolomyces salmonicolor</name>
    <dbReference type="NCBI Taxonomy" id="5005"/>
    <lineage>
        <taxon>Eukaryota</taxon>
        <taxon>Fungi</taxon>
        <taxon>Dikarya</taxon>
        <taxon>Basidiomycota</taxon>
        <taxon>Pucciniomycotina</taxon>
        <taxon>Microbotryomycetes</taxon>
        <taxon>Sporidiobolales</taxon>
        <taxon>Sporidiobolaceae</taxon>
        <taxon>Sporobolomyces</taxon>
    </lineage>
</organism>
<evidence type="ECO:0000259" key="1">
    <source>
        <dbReference type="PROSITE" id="PS50904"/>
    </source>
</evidence>
<dbReference type="InterPro" id="IPR006797">
    <property type="entry name" value="PRELI/MSF1_dom"/>
</dbReference>
<reference evidence="3" key="1">
    <citation type="submission" date="2015-02" db="EMBL/GenBank/DDBJ databases">
        <authorList>
            <person name="Gon?alves P."/>
        </authorList>
    </citation>
    <scope>NUCLEOTIDE SEQUENCE [LARGE SCALE GENOMIC DNA]</scope>
</reference>
<name>A0A0D6EGJ4_SPOSA</name>
<dbReference type="OrthoDB" id="341300at2759"/>
<keyword evidence="3" id="KW-1185">Reference proteome</keyword>
<feature type="domain" description="PRELI/MSF1" evidence="1">
    <location>
        <begin position="26"/>
        <end position="207"/>
    </location>
</feature>
<gene>
    <name evidence="2" type="primary">SPOSA6832_00611</name>
</gene>